<accession>A0A821SX68</accession>
<dbReference type="EMBL" id="CAJOBR010007564">
    <property type="protein sequence ID" value="CAF4865365.1"/>
    <property type="molecule type" value="Genomic_DNA"/>
</dbReference>
<comment type="subcellular location">
    <subcellularLocation>
        <location evidence="1">Cell membrane</location>
        <topology evidence="1">Multi-pass membrane protein</topology>
    </subcellularLocation>
</comment>
<dbReference type="PANTHER" id="PTHR24249">
    <property type="entry name" value="HISTAMINE RECEPTOR-RELATED G-PROTEIN COUPLED RECEPTOR"/>
    <property type="match status" value="1"/>
</dbReference>
<evidence type="ECO:0000313" key="14">
    <source>
        <dbReference type="Proteomes" id="UP000663838"/>
    </source>
</evidence>
<dbReference type="EMBL" id="CAJOBS010003663">
    <property type="protein sequence ID" value="CAF4862891.1"/>
    <property type="molecule type" value="Genomic_DNA"/>
</dbReference>
<feature type="transmembrane region" description="Helical" evidence="10">
    <location>
        <begin position="92"/>
        <end position="121"/>
    </location>
</feature>
<dbReference type="PRINTS" id="PR00237">
    <property type="entry name" value="GPCRRHODOPSN"/>
</dbReference>
<dbReference type="InterPro" id="IPR017452">
    <property type="entry name" value="GPCR_Rhodpsn_7TM"/>
</dbReference>
<keyword evidence="5 9" id="KW-0297">G-protein coupled receptor</keyword>
<dbReference type="Gene3D" id="1.20.1070.10">
    <property type="entry name" value="Rhodopsin 7-helix transmembrane proteins"/>
    <property type="match status" value="1"/>
</dbReference>
<evidence type="ECO:0000256" key="4">
    <source>
        <dbReference type="ARBA" id="ARBA00022989"/>
    </source>
</evidence>
<keyword evidence="3 9" id="KW-0812">Transmembrane</keyword>
<dbReference type="SUPFAM" id="SSF81321">
    <property type="entry name" value="Family A G protein-coupled receptor-like"/>
    <property type="match status" value="1"/>
</dbReference>
<feature type="transmembrane region" description="Helical" evidence="10">
    <location>
        <begin position="193"/>
        <end position="216"/>
    </location>
</feature>
<feature type="transmembrane region" description="Helical" evidence="10">
    <location>
        <begin position="142"/>
        <end position="163"/>
    </location>
</feature>
<keyword evidence="6 10" id="KW-0472">Membrane</keyword>
<evidence type="ECO:0000256" key="6">
    <source>
        <dbReference type="ARBA" id="ARBA00023136"/>
    </source>
</evidence>
<proteinExistence type="inferred from homology"/>
<feature type="transmembrane region" description="Helical" evidence="10">
    <location>
        <begin position="273"/>
        <end position="292"/>
    </location>
</feature>
<evidence type="ECO:0000256" key="10">
    <source>
        <dbReference type="SAM" id="Phobius"/>
    </source>
</evidence>
<dbReference type="Pfam" id="PF00001">
    <property type="entry name" value="7tm_1"/>
    <property type="match status" value="1"/>
</dbReference>
<dbReference type="GO" id="GO:0004930">
    <property type="term" value="F:G protein-coupled receptor activity"/>
    <property type="evidence" value="ECO:0007669"/>
    <property type="project" value="UniProtKB-KW"/>
</dbReference>
<dbReference type="Proteomes" id="UP000663848">
    <property type="component" value="Unassembled WGS sequence"/>
</dbReference>
<reference evidence="12" key="1">
    <citation type="submission" date="2021-02" db="EMBL/GenBank/DDBJ databases">
        <authorList>
            <person name="Nowell W R."/>
        </authorList>
    </citation>
    <scope>NUCLEOTIDE SEQUENCE</scope>
</reference>
<evidence type="ECO:0000256" key="9">
    <source>
        <dbReference type="RuleBase" id="RU000688"/>
    </source>
</evidence>
<dbReference type="PROSITE" id="PS50262">
    <property type="entry name" value="G_PROTEIN_RECEP_F1_2"/>
    <property type="match status" value="1"/>
</dbReference>
<name>A0A821SX68_9BILA</name>
<dbReference type="CDD" id="cd00637">
    <property type="entry name" value="7tm_classA_rhodopsin-like"/>
    <property type="match status" value="1"/>
</dbReference>
<keyword evidence="7 9" id="KW-0675">Receptor</keyword>
<evidence type="ECO:0000256" key="8">
    <source>
        <dbReference type="ARBA" id="ARBA00023224"/>
    </source>
</evidence>
<comment type="similarity">
    <text evidence="9">Belongs to the G-protein coupled receptor 1 family.</text>
</comment>
<dbReference type="Proteomes" id="UP000663838">
    <property type="component" value="Unassembled WGS sequence"/>
</dbReference>
<evidence type="ECO:0000256" key="1">
    <source>
        <dbReference type="ARBA" id="ARBA00004651"/>
    </source>
</evidence>
<dbReference type="InterPro" id="IPR050569">
    <property type="entry name" value="TAAR"/>
</dbReference>
<evidence type="ECO:0000256" key="3">
    <source>
        <dbReference type="ARBA" id="ARBA00022692"/>
    </source>
</evidence>
<dbReference type="GO" id="GO:0005886">
    <property type="term" value="C:plasma membrane"/>
    <property type="evidence" value="ECO:0007669"/>
    <property type="project" value="UniProtKB-SubCell"/>
</dbReference>
<dbReference type="InterPro" id="IPR000276">
    <property type="entry name" value="GPCR_Rhodpsn"/>
</dbReference>
<keyword evidence="2" id="KW-1003">Cell membrane</keyword>
<keyword evidence="8 9" id="KW-0807">Transducer</keyword>
<evidence type="ECO:0000313" key="12">
    <source>
        <dbReference type="EMBL" id="CAF4862891.1"/>
    </source>
</evidence>
<dbReference type="AlphaFoldDB" id="A0A821SX68"/>
<organism evidence="12 14">
    <name type="scientific">Rotaria socialis</name>
    <dbReference type="NCBI Taxonomy" id="392032"/>
    <lineage>
        <taxon>Eukaryota</taxon>
        <taxon>Metazoa</taxon>
        <taxon>Spiralia</taxon>
        <taxon>Gnathifera</taxon>
        <taxon>Rotifera</taxon>
        <taxon>Eurotatoria</taxon>
        <taxon>Bdelloidea</taxon>
        <taxon>Philodinida</taxon>
        <taxon>Philodinidae</taxon>
        <taxon>Rotaria</taxon>
    </lineage>
</organism>
<evidence type="ECO:0000313" key="13">
    <source>
        <dbReference type="EMBL" id="CAF4865365.1"/>
    </source>
</evidence>
<dbReference type="PROSITE" id="PS00237">
    <property type="entry name" value="G_PROTEIN_RECEP_F1_1"/>
    <property type="match status" value="1"/>
</dbReference>
<evidence type="ECO:0000256" key="5">
    <source>
        <dbReference type="ARBA" id="ARBA00023040"/>
    </source>
</evidence>
<sequence length="325" mass="37808">MSENKTTTTMESMIIPRSTYRVQFGIIVSLQIPSVLCSLFIFFNLCFVPRHRLLVYSLANHVLLCLVVNDFLICTTELPFTLILLYRGVTAFINNIFCLAWFFYGCVIFTTSLFLLAWISVERYLLVFHKVFFKRHLFIGHYLPLMLCIVYPCMFYAGVLFIYKCESEFNYEQWGCSSGCYQSNYFLGTYDTIINTIMPAIIVILMNALLFGRVAYQKYLMKQTHMLNKNKKLILQLLLCVLIYLSTWFPYSTLGIMLIYIPDNEMTNNLYQYIFNIAIYVMPLLSPFLALITMSDLTKKRSQAVEPRTALTMKPLRTAATVANR</sequence>
<protein>
    <recommendedName>
        <fullName evidence="11">G-protein coupled receptors family 1 profile domain-containing protein</fullName>
    </recommendedName>
</protein>
<comment type="caution">
    <text evidence="12">The sequence shown here is derived from an EMBL/GenBank/DDBJ whole genome shotgun (WGS) entry which is preliminary data.</text>
</comment>
<feature type="transmembrane region" description="Helical" evidence="10">
    <location>
        <begin position="237"/>
        <end position="261"/>
    </location>
</feature>
<keyword evidence="4 10" id="KW-1133">Transmembrane helix</keyword>
<feature type="domain" description="G-protein coupled receptors family 1 profile" evidence="11">
    <location>
        <begin position="40"/>
        <end position="290"/>
    </location>
</feature>
<gene>
    <name evidence="13" type="ORF">QYT958_LOCUS28241</name>
    <name evidence="12" type="ORF">TOA249_LOCUS27845</name>
</gene>
<evidence type="ECO:0000256" key="7">
    <source>
        <dbReference type="ARBA" id="ARBA00023170"/>
    </source>
</evidence>
<evidence type="ECO:0000259" key="11">
    <source>
        <dbReference type="PROSITE" id="PS50262"/>
    </source>
</evidence>
<feature type="transmembrane region" description="Helical" evidence="10">
    <location>
        <begin position="20"/>
        <end position="46"/>
    </location>
</feature>
<evidence type="ECO:0000256" key="2">
    <source>
        <dbReference type="ARBA" id="ARBA00022475"/>
    </source>
</evidence>